<dbReference type="AlphaFoldDB" id="W4JPE0"/>
<dbReference type="FunFam" id="3.40.50.720:FF:000121">
    <property type="entry name" value="Prostaglandin reductase 2"/>
    <property type="match status" value="1"/>
</dbReference>
<dbReference type="SMART" id="SM00829">
    <property type="entry name" value="PKS_ER"/>
    <property type="match status" value="1"/>
</dbReference>
<dbReference type="InterPro" id="IPR036291">
    <property type="entry name" value="NAD(P)-bd_dom_sf"/>
</dbReference>
<dbReference type="InterPro" id="IPR041694">
    <property type="entry name" value="ADH_N_2"/>
</dbReference>
<dbReference type="eggNOG" id="KOG1196">
    <property type="taxonomic scope" value="Eukaryota"/>
</dbReference>
<dbReference type="RefSeq" id="XP_009552819.1">
    <property type="nucleotide sequence ID" value="XM_009554524.1"/>
</dbReference>
<dbReference type="InterPro" id="IPR013149">
    <property type="entry name" value="ADH-like_C"/>
</dbReference>
<keyword evidence="1" id="KW-0560">Oxidoreductase</keyword>
<keyword evidence="4" id="KW-1185">Reference proteome</keyword>
<dbReference type="EMBL" id="KI925466">
    <property type="protein sequence ID" value="ETW75398.1"/>
    <property type="molecule type" value="Genomic_DNA"/>
</dbReference>
<gene>
    <name evidence="3" type="primary">nor3</name>
    <name evidence="3" type="ORF">HETIRDRAFT_157548</name>
</gene>
<dbReference type="OrthoDB" id="809632at2759"/>
<dbReference type="Gene3D" id="3.40.50.720">
    <property type="entry name" value="NAD(P)-binding Rossmann-like Domain"/>
    <property type="match status" value="1"/>
</dbReference>
<dbReference type="InParanoid" id="W4JPE0"/>
<dbReference type="Pfam" id="PF00107">
    <property type="entry name" value="ADH_zinc_N"/>
    <property type="match status" value="1"/>
</dbReference>
<dbReference type="CDD" id="cd05288">
    <property type="entry name" value="PGDH"/>
    <property type="match status" value="1"/>
</dbReference>
<dbReference type="SUPFAM" id="SSF51735">
    <property type="entry name" value="NAD(P)-binding Rossmann-fold domains"/>
    <property type="match status" value="1"/>
</dbReference>
<dbReference type="Pfam" id="PF16884">
    <property type="entry name" value="ADH_N_2"/>
    <property type="match status" value="1"/>
</dbReference>
<dbReference type="PANTHER" id="PTHR43205">
    <property type="entry name" value="PROSTAGLANDIN REDUCTASE"/>
    <property type="match status" value="1"/>
</dbReference>
<dbReference type="GeneID" id="20667735"/>
<dbReference type="SUPFAM" id="SSF50129">
    <property type="entry name" value="GroES-like"/>
    <property type="match status" value="1"/>
</dbReference>
<dbReference type="FunCoup" id="W4JPE0">
    <property type="interactions" value="73"/>
</dbReference>
<accession>W4JPE0</accession>
<protein>
    <submittedName>
        <fullName evidence="3">NADP-dependent oxidoreductase 3</fullName>
    </submittedName>
</protein>
<proteinExistence type="predicted"/>
<organism evidence="3 4">
    <name type="scientific">Heterobasidion irregulare (strain TC 32-1)</name>
    <dbReference type="NCBI Taxonomy" id="747525"/>
    <lineage>
        <taxon>Eukaryota</taxon>
        <taxon>Fungi</taxon>
        <taxon>Dikarya</taxon>
        <taxon>Basidiomycota</taxon>
        <taxon>Agaricomycotina</taxon>
        <taxon>Agaricomycetes</taxon>
        <taxon>Russulales</taxon>
        <taxon>Bondarzewiaceae</taxon>
        <taxon>Heterobasidion</taxon>
        <taxon>Heterobasidion annosum species complex</taxon>
    </lineage>
</organism>
<dbReference type="KEGG" id="hir:HETIRDRAFT_157548"/>
<dbReference type="Gene3D" id="3.90.180.10">
    <property type="entry name" value="Medium-chain alcohol dehydrogenases, catalytic domain"/>
    <property type="match status" value="1"/>
</dbReference>
<dbReference type="InterPro" id="IPR011032">
    <property type="entry name" value="GroES-like_sf"/>
</dbReference>
<evidence type="ECO:0000313" key="3">
    <source>
        <dbReference type="EMBL" id="ETW75398.1"/>
    </source>
</evidence>
<evidence type="ECO:0000256" key="1">
    <source>
        <dbReference type="ARBA" id="ARBA00023002"/>
    </source>
</evidence>
<dbReference type="GO" id="GO:0016628">
    <property type="term" value="F:oxidoreductase activity, acting on the CH-CH group of donors, NAD or NADP as acceptor"/>
    <property type="evidence" value="ECO:0007669"/>
    <property type="project" value="InterPro"/>
</dbReference>
<dbReference type="InterPro" id="IPR020843">
    <property type="entry name" value="ER"/>
</dbReference>
<dbReference type="Proteomes" id="UP000030671">
    <property type="component" value="Unassembled WGS sequence"/>
</dbReference>
<dbReference type="InterPro" id="IPR045010">
    <property type="entry name" value="MDR_fam"/>
</dbReference>
<dbReference type="HOGENOM" id="CLU_026673_29_1_1"/>
<evidence type="ECO:0000259" key="2">
    <source>
        <dbReference type="SMART" id="SM00829"/>
    </source>
</evidence>
<feature type="domain" description="Enoyl reductase (ER)" evidence="2">
    <location>
        <begin position="24"/>
        <end position="338"/>
    </location>
</feature>
<reference evidence="3 4" key="1">
    <citation type="journal article" date="2012" name="New Phytol.">
        <title>Insight into trade-off between wood decay and parasitism from the genome of a fungal forest pathogen.</title>
        <authorList>
            <person name="Olson A."/>
            <person name="Aerts A."/>
            <person name="Asiegbu F."/>
            <person name="Belbahri L."/>
            <person name="Bouzid O."/>
            <person name="Broberg A."/>
            <person name="Canback B."/>
            <person name="Coutinho P.M."/>
            <person name="Cullen D."/>
            <person name="Dalman K."/>
            <person name="Deflorio G."/>
            <person name="van Diepen L.T."/>
            <person name="Dunand C."/>
            <person name="Duplessis S."/>
            <person name="Durling M."/>
            <person name="Gonthier P."/>
            <person name="Grimwood J."/>
            <person name="Fossdal C.G."/>
            <person name="Hansson D."/>
            <person name="Henrissat B."/>
            <person name="Hietala A."/>
            <person name="Himmelstrand K."/>
            <person name="Hoffmeister D."/>
            <person name="Hogberg N."/>
            <person name="James T.Y."/>
            <person name="Karlsson M."/>
            <person name="Kohler A."/>
            <person name="Kues U."/>
            <person name="Lee Y.H."/>
            <person name="Lin Y.C."/>
            <person name="Lind M."/>
            <person name="Lindquist E."/>
            <person name="Lombard V."/>
            <person name="Lucas S."/>
            <person name="Lunden K."/>
            <person name="Morin E."/>
            <person name="Murat C."/>
            <person name="Park J."/>
            <person name="Raffaello T."/>
            <person name="Rouze P."/>
            <person name="Salamov A."/>
            <person name="Schmutz J."/>
            <person name="Solheim H."/>
            <person name="Stahlberg J."/>
            <person name="Velez H."/>
            <person name="de Vries R.P."/>
            <person name="Wiebenga A."/>
            <person name="Woodward S."/>
            <person name="Yakovlev I."/>
            <person name="Garbelotto M."/>
            <person name="Martin F."/>
            <person name="Grigoriev I.V."/>
            <person name="Stenlid J."/>
        </authorList>
    </citation>
    <scope>NUCLEOTIDE SEQUENCE [LARGE SCALE GENOMIC DNA]</scope>
    <source>
        <strain evidence="3 4">TC 32-1</strain>
    </source>
</reference>
<dbReference type="PANTHER" id="PTHR43205:SF7">
    <property type="entry name" value="PROSTAGLANDIN REDUCTASE 1"/>
    <property type="match status" value="1"/>
</dbReference>
<sequence length="343" mass="37799">MSPITNSRTLFNEVPIGYPEPGRTTIHDTSMSIDLETEPLKGGFLVKTLVLSIDPYLRGKMREATKASYSAPFAKGEPITNFGIGVVLRSEHSGIKVGDHIYGVLPFQEYFVRSDASSFAVIANEEGLPWSVYIGMAGMPGQTAYVGWNEFSKAKKGETAFITTAAGPVGSFVVQLAKLDGLKVIASAGSDEKVEFVRSLGADVVFNYKKESTEEVLQREGGLDIYWDNVGGETLDLALKYANKRARFIECGMITTYNNPDGYGVKNLAEIFKKDMSMHGFINGNWFGKYREQFYQEVPKLVKEGKIQYQEDITRGLEHAGQGILDVQQGTNKGKKVILVADE</sequence>
<evidence type="ECO:0000313" key="4">
    <source>
        <dbReference type="Proteomes" id="UP000030671"/>
    </source>
</evidence>
<name>W4JPE0_HETIT</name>